<dbReference type="STRING" id="576137.A0A1L7X8W8"/>
<feature type="compositionally biased region" description="Polar residues" evidence="2">
    <location>
        <begin position="1386"/>
        <end position="1397"/>
    </location>
</feature>
<feature type="region of interest" description="Disordered" evidence="2">
    <location>
        <begin position="1137"/>
        <end position="1214"/>
    </location>
</feature>
<dbReference type="GO" id="GO:0005085">
    <property type="term" value="F:guanyl-nucleotide exchange factor activity"/>
    <property type="evidence" value="ECO:0007669"/>
    <property type="project" value="InterPro"/>
</dbReference>
<feature type="region of interest" description="Disordered" evidence="2">
    <location>
        <begin position="236"/>
        <end position="296"/>
    </location>
</feature>
<feature type="compositionally biased region" description="Basic residues" evidence="2">
    <location>
        <begin position="94"/>
        <end position="104"/>
    </location>
</feature>
<gene>
    <name evidence="5" type="ORF">PAC_11369</name>
</gene>
<feature type="compositionally biased region" description="Low complexity" evidence="2">
    <location>
        <begin position="1085"/>
        <end position="1096"/>
    </location>
</feature>
<dbReference type="PROSITE" id="PS50003">
    <property type="entry name" value="PH_DOMAIN"/>
    <property type="match status" value="1"/>
</dbReference>
<keyword evidence="1" id="KW-0175">Coiled coil</keyword>
<feature type="region of interest" description="Disordered" evidence="2">
    <location>
        <begin position="308"/>
        <end position="430"/>
    </location>
</feature>
<feature type="region of interest" description="Disordered" evidence="2">
    <location>
        <begin position="24"/>
        <end position="224"/>
    </location>
</feature>
<protein>
    <submittedName>
        <fullName evidence="5">Related to sec7-domain protein</fullName>
    </submittedName>
</protein>
<dbReference type="Gene3D" id="2.30.29.30">
    <property type="entry name" value="Pleckstrin-homology domain (PH domain)/Phosphotyrosine-binding domain (PTB)"/>
    <property type="match status" value="1"/>
</dbReference>
<dbReference type="EMBL" id="FJOG01000018">
    <property type="protein sequence ID" value="CZR61473.1"/>
    <property type="molecule type" value="Genomic_DNA"/>
</dbReference>
<dbReference type="InterPro" id="IPR001849">
    <property type="entry name" value="PH_domain"/>
</dbReference>
<dbReference type="SUPFAM" id="SSF48425">
    <property type="entry name" value="Sec7 domain"/>
    <property type="match status" value="1"/>
</dbReference>
<dbReference type="Gene3D" id="1.10.1000.11">
    <property type="entry name" value="Arf Nucleotide-binding Site Opener,domain 2"/>
    <property type="match status" value="1"/>
</dbReference>
<feature type="domain" description="PH" evidence="3">
    <location>
        <begin position="705"/>
        <end position="834"/>
    </location>
</feature>
<dbReference type="PANTHER" id="PTHR10663">
    <property type="entry name" value="GUANYL-NUCLEOTIDE EXCHANGE FACTOR"/>
    <property type="match status" value="1"/>
</dbReference>
<feature type="compositionally biased region" description="Polar residues" evidence="2">
    <location>
        <begin position="1339"/>
        <end position="1362"/>
    </location>
</feature>
<dbReference type="PANTHER" id="PTHR10663:SF405">
    <property type="entry name" value="ARF GUANINE NUCLEOTIDE EXCHANGE FACTOR SYT1"/>
    <property type="match status" value="1"/>
</dbReference>
<evidence type="ECO:0000256" key="1">
    <source>
        <dbReference type="SAM" id="Coils"/>
    </source>
</evidence>
<sequence>MPLMPGLLRRKGLASDAELRRHSFYHADTNSNPRVPPINSRASEQIPRRPSAAEFLSPETAADVAAPARMSAETIGNERLQRSVSPPVQEESQKHRRFSMLKFRHASDSQLSTRARLQAQPEPPPPLPHPPEIITTAPTMDLNATKTTKKKTRMKMPSRAKSSSADTTLEEPMSLRVTKNEKKERRKTMSETAPSGPKGRVTFDEPERPVTHVGNSPPAYGDEANSTLALPINRLSESSRSDGSSGEHGSTQPQLSSDFLVSETAPSGPKGRVTFDEPERPVTHVGNSPPAYGDEANSTLALPINRLSESSRSDGSSGAPLFRQGSAASNRSSPSRARLGLRGRSSTLSSLRNVPSEDALPTPTLPSTRTSTSTGRKSFGDLFGLSHRLRQNSEPPFHASGPATPGSSTSKNNSLQLVREPTPPIVLPERHEDDTPAKYLIRLEEAVSRGVVASVLSKGTDPFSQAVLRSYMRGFGFFGDPMDMAIRKLLMEVELPKETQQIDRCLQGFANRYHECNPGIYASPDQAYFIAFSLLILHTDVFNKNNKHKMQKPDYLKNTRGEGIFDEILECFYDNISYTPFIHVEDDLDINGERIIQHKMKKKSILRGAVDPAKRPSKDPVDPYTLIIDSKLDSLRPNLKEVMHLEEHYNYLGTAPSLNLQDLQKTFFRTGVLQIVSARSRPDAFLNANTLHNPQQAHPGIVDIKITKVGLLWRKDAKKKKTRSPWQEWGAILTGAQLYFFRNTTWIKNLMHQLETHIKQGHDGIPVIFKPPLDQFKPDALMSTDDAVALLDSTYKKHKNAFVFVRHGGFEETFLADNEQEMNDWLAKLNYAAAFRTSGVRMRGVVGGNYEGQRSRGIRRIDSNNESTKSIQTPTGEVTIVSGKIDAKMAQDILAARREIMLQKIADAEEKLAVAQRQLDAQLRNARHLQILAPIQPKTREQVILAAGRMAAQLKWGRMEIWRLKCHKDILTMDLEEERYADGSVPRAEPAAVVETPSSERTALARLHSKASTLVTQKTPRSPTTHSANRPSTSTTQTPRKESENEMDDIFSTPPMLTTSSSFHKQQASWELPPLTFETSGPRKASFSSAATPASPGLVPTPSRSSLKPAPTGESQRAPSPNIDAAEQAVLEQAGLVVADRTPDSKRNGHESEEGKDRVGEKERLDRGKIRRSLHRTLREGHVPSHHRSRKGKDSSSSAGMSEEGKEDVLSRGTGSFVVHGKKASVITFGSELQSMSPDERMRLRKQPHKDESGFLSPATIDDDFYSVLAEPYEFHERHDSAATTSTMTARSFRDLHKKLRSSSNAAVTSDGEDSEAISFSEGRRTPLPPVDDDDEDTGSSSRPGSQNQRMFYTPEASNSPITEAFNEKHNPISEHEDRDAENEMKSSSALQTVVSA</sequence>
<feature type="compositionally biased region" description="Basic and acidic residues" evidence="2">
    <location>
        <begin position="201"/>
        <end position="210"/>
    </location>
</feature>
<dbReference type="InterPro" id="IPR023394">
    <property type="entry name" value="Sec7_C_sf"/>
</dbReference>
<feature type="compositionally biased region" description="Low complexity" evidence="2">
    <location>
        <begin position="360"/>
        <end position="374"/>
    </location>
</feature>
<dbReference type="SUPFAM" id="SSF50729">
    <property type="entry name" value="PH domain-like"/>
    <property type="match status" value="1"/>
</dbReference>
<evidence type="ECO:0000259" key="4">
    <source>
        <dbReference type="PROSITE" id="PS50190"/>
    </source>
</evidence>
<dbReference type="Pfam" id="PF01369">
    <property type="entry name" value="Sec7"/>
    <property type="match status" value="1"/>
</dbReference>
<feature type="region of interest" description="Disordered" evidence="2">
    <location>
        <begin position="1237"/>
        <end position="1257"/>
    </location>
</feature>
<dbReference type="CDD" id="cd00171">
    <property type="entry name" value="Sec7"/>
    <property type="match status" value="1"/>
</dbReference>
<feature type="compositionally biased region" description="Low complexity" evidence="2">
    <location>
        <begin position="326"/>
        <end position="352"/>
    </location>
</feature>
<evidence type="ECO:0000256" key="2">
    <source>
        <dbReference type="SAM" id="MobiDB-lite"/>
    </source>
</evidence>
<feature type="compositionally biased region" description="Basic and acidic residues" evidence="2">
    <location>
        <begin position="273"/>
        <end position="282"/>
    </location>
</feature>
<feature type="compositionally biased region" description="Low complexity" evidence="2">
    <location>
        <begin position="308"/>
        <end position="317"/>
    </location>
</feature>
<dbReference type="FunFam" id="1.10.1000.11:FF:000002">
    <property type="entry name" value="Cytohesin 1"/>
    <property type="match status" value="1"/>
</dbReference>
<feature type="region of interest" description="Disordered" evidence="2">
    <location>
        <begin position="981"/>
        <end position="1000"/>
    </location>
</feature>
<feature type="compositionally biased region" description="Pro residues" evidence="2">
    <location>
        <begin position="121"/>
        <end position="131"/>
    </location>
</feature>
<evidence type="ECO:0000259" key="3">
    <source>
        <dbReference type="PROSITE" id="PS50003"/>
    </source>
</evidence>
<feature type="compositionally biased region" description="Basic and acidic residues" evidence="2">
    <location>
        <begin position="178"/>
        <end position="189"/>
    </location>
</feature>
<feature type="compositionally biased region" description="Low complexity" evidence="2">
    <location>
        <begin position="236"/>
        <end position="250"/>
    </location>
</feature>
<dbReference type="InterPro" id="IPR035999">
    <property type="entry name" value="Sec7_dom_sf"/>
</dbReference>
<feature type="compositionally biased region" description="Polar residues" evidence="2">
    <location>
        <begin position="405"/>
        <end position="416"/>
    </location>
</feature>
<feature type="region of interest" description="Disordered" evidence="2">
    <location>
        <begin position="1300"/>
        <end position="1397"/>
    </location>
</feature>
<dbReference type="GO" id="GO:0032012">
    <property type="term" value="P:regulation of ARF protein signal transduction"/>
    <property type="evidence" value="ECO:0007669"/>
    <property type="project" value="InterPro"/>
</dbReference>
<feature type="compositionally biased region" description="Polar residues" evidence="2">
    <location>
        <begin position="1010"/>
        <end position="1038"/>
    </location>
</feature>
<evidence type="ECO:0000313" key="5">
    <source>
        <dbReference type="EMBL" id="CZR61473.1"/>
    </source>
</evidence>
<evidence type="ECO:0000313" key="6">
    <source>
        <dbReference type="Proteomes" id="UP000184330"/>
    </source>
</evidence>
<feature type="compositionally biased region" description="Polar residues" evidence="2">
    <location>
        <begin position="1055"/>
        <end position="1069"/>
    </location>
</feature>
<name>A0A1L7X8W8_9HELO</name>
<dbReference type="InterPro" id="IPR011993">
    <property type="entry name" value="PH-like_dom_sf"/>
</dbReference>
<organism evidence="5 6">
    <name type="scientific">Phialocephala subalpina</name>
    <dbReference type="NCBI Taxonomy" id="576137"/>
    <lineage>
        <taxon>Eukaryota</taxon>
        <taxon>Fungi</taxon>
        <taxon>Dikarya</taxon>
        <taxon>Ascomycota</taxon>
        <taxon>Pezizomycotina</taxon>
        <taxon>Leotiomycetes</taxon>
        <taxon>Helotiales</taxon>
        <taxon>Mollisiaceae</taxon>
        <taxon>Phialocephala</taxon>
        <taxon>Phialocephala fortinii species complex</taxon>
    </lineage>
</organism>
<feature type="coiled-coil region" evidence="1">
    <location>
        <begin position="898"/>
        <end position="925"/>
    </location>
</feature>
<dbReference type="InterPro" id="IPR000904">
    <property type="entry name" value="Sec7_dom"/>
</dbReference>
<reference evidence="5 6" key="1">
    <citation type="submission" date="2016-03" db="EMBL/GenBank/DDBJ databases">
        <authorList>
            <person name="Ploux O."/>
        </authorList>
    </citation>
    <scope>NUCLEOTIDE SEQUENCE [LARGE SCALE GENOMIC DNA]</scope>
    <source>
        <strain evidence="5 6">UAMH 11012</strain>
    </source>
</reference>
<feature type="compositionally biased region" description="Basic and acidic residues" evidence="2">
    <location>
        <begin position="1141"/>
        <end position="1168"/>
    </location>
</feature>
<dbReference type="PROSITE" id="PS50190">
    <property type="entry name" value="SEC7"/>
    <property type="match status" value="1"/>
</dbReference>
<feature type="compositionally biased region" description="Basic and acidic residues" evidence="2">
    <location>
        <begin position="1366"/>
        <end position="1385"/>
    </location>
</feature>
<dbReference type="OrthoDB" id="430364at2759"/>
<keyword evidence="6" id="KW-1185">Reference proteome</keyword>
<feature type="compositionally biased region" description="Basic residues" evidence="2">
    <location>
        <begin position="147"/>
        <end position="158"/>
    </location>
</feature>
<accession>A0A1L7X8W8</accession>
<feature type="region of interest" description="Disordered" evidence="2">
    <location>
        <begin position="1007"/>
        <end position="1120"/>
    </location>
</feature>
<proteinExistence type="predicted"/>
<dbReference type="SMART" id="SM00222">
    <property type="entry name" value="Sec7"/>
    <property type="match status" value="1"/>
</dbReference>
<feature type="domain" description="SEC7" evidence="4">
    <location>
        <begin position="413"/>
        <end position="579"/>
    </location>
</feature>
<dbReference type="Proteomes" id="UP000184330">
    <property type="component" value="Unassembled WGS sequence"/>
</dbReference>